<protein>
    <submittedName>
        <fullName evidence="2">Uncharacterized protein</fullName>
    </submittedName>
</protein>
<reference evidence="2 3" key="1">
    <citation type="submission" date="2024-02" db="EMBL/GenBank/DDBJ databases">
        <authorList>
            <person name="Vignale AGUSTIN F."/>
            <person name="Sosa J E."/>
            <person name="Modenutti C."/>
        </authorList>
    </citation>
    <scope>NUCLEOTIDE SEQUENCE [LARGE SCALE GENOMIC DNA]</scope>
</reference>
<evidence type="ECO:0000313" key="3">
    <source>
        <dbReference type="Proteomes" id="UP001642360"/>
    </source>
</evidence>
<organism evidence="2 3">
    <name type="scientific">Ilex paraguariensis</name>
    <name type="common">yerba mate</name>
    <dbReference type="NCBI Taxonomy" id="185542"/>
    <lineage>
        <taxon>Eukaryota</taxon>
        <taxon>Viridiplantae</taxon>
        <taxon>Streptophyta</taxon>
        <taxon>Embryophyta</taxon>
        <taxon>Tracheophyta</taxon>
        <taxon>Spermatophyta</taxon>
        <taxon>Magnoliopsida</taxon>
        <taxon>eudicotyledons</taxon>
        <taxon>Gunneridae</taxon>
        <taxon>Pentapetalae</taxon>
        <taxon>asterids</taxon>
        <taxon>campanulids</taxon>
        <taxon>Aquifoliales</taxon>
        <taxon>Aquifoliaceae</taxon>
        <taxon>Ilex</taxon>
    </lineage>
</organism>
<sequence length="62" mass="7065">MAMEEPTKGFLPELSRSIDRPGIGEMGRERKRDLMPLKLLKMHYNGRGGCSNGCWDVLLLLF</sequence>
<comment type="caution">
    <text evidence="2">The sequence shown here is derived from an EMBL/GenBank/DDBJ whole genome shotgun (WGS) entry which is preliminary data.</text>
</comment>
<dbReference type="Proteomes" id="UP001642360">
    <property type="component" value="Unassembled WGS sequence"/>
</dbReference>
<evidence type="ECO:0000313" key="2">
    <source>
        <dbReference type="EMBL" id="CAK9145545.1"/>
    </source>
</evidence>
<feature type="region of interest" description="Disordered" evidence="1">
    <location>
        <begin position="1"/>
        <end position="25"/>
    </location>
</feature>
<keyword evidence="3" id="KW-1185">Reference proteome</keyword>
<name>A0ABC8RPQ7_9AQUA</name>
<proteinExistence type="predicted"/>
<feature type="non-terminal residue" evidence="2">
    <location>
        <position position="62"/>
    </location>
</feature>
<evidence type="ECO:0000256" key="1">
    <source>
        <dbReference type="SAM" id="MobiDB-lite"/>
    </source>
</evidence>
<gene>
    <name evidence="2" type="ORF">ILEXP_LOCUS13366</name>
</gene>
<dbReference type="EMBL" id="CAUOFW020001502">
    <property type="protein sequence ID" value="CAK9145545.1"/>
    <property type="molecule type" value="Genomic_DNA"/>
</dbReference>
<accession>A0ABC8RPQ7</accession>
<dbReference type="AlphaFoldDB" id="A0ABC8RPQ7"/>